<feature type="domain" description="PhoU" evidence="1">
    <location>
        <begin position="123"/>
        <end position="206"/>
    </location>
</feature>
<dbReference type="NCBIfam" id="TIGR02135">
    <property type="entry name" value="phoU_full"/>
    <property type="match status" value="1"/>
</dbReference>
<feature type="domain" description="PhoU" evidence="1">
    <location>
        <begin position="17"/>
        <end position="103"/>
    </location>
</feature>
<dbReference type="PANTHER" id="PTHR42930">
    <property type="entry name" value="PHOSPHATE-SPECIFIC TRANSPORT SYSTEM ACCESSORY PROTEIN PHOU"/>
    <property type="match status" value="1"/>
</dbReference>
<dbReference type="RefSeq" id="WP_307904771.1">
    <property type="nucleotide sequence ID" value="NZ_AP027059.1"/>
</dbReference>
<dbReference type="GO" id="GO:0045936">
    <property type="term" value="P:negative regulation of phosphate metabolic process"/>
    <property type="evidence" value="ECO:0007669"/>
    <property type="project" value="InterPro"/>
</dbReference>
<evidence type="ECO:0000313" key="3">
    <source>
        <dbReference type="Proteomes" id="UP001321582"/>
    </source>
</evidence>
<reference evidence="2 3" key="1">
    <citation type="submission" date="2022-11" db="EMBL/GenBank/DDBJ databases">
        <title>Haliovirga abyssi gen. nov., sp. nov., a mesophilic fermentative bacterium isolated from the Iheya North hydrothermal field and the proposal of Haliovirgaceae fam. nov.</title>
        <authorList>
            <person name="Miyazaki U."/>
            <person name="Tame A."/>
            <person name="Miyazaki J."/>
            <person name="Takai K."/>
            <person name="Sawayama S."/>
            <person name="Kitajima M."/>
            <person name="Okamoto A."/>
            <person name="Nakagawa S."/>
        </authorList>
    </citation>
    <scope>NUCLEOTIDE SEQUENCE [LARGE SCALE GENOMIC DNA]</scope>
    <source>
        <strain evidence="2 3">IC12</strain>
    </source>
</reference>
<dbReference type="Proteomes" id="UP001321582">
    <property type="component" value="Chromosome"/>
</dbReference>
<dbReference type="GO" id="GO:0030643">
    <property type="term" value="P:intracellular phosphate ion homeostasis"/>
    <property type="evidence" value="ECO:0007669"/>
    <property type="project" value="InterPro"/>
</dbReference>
<accession>A0AAU9DNB2</accession>
<dbReference type="InterPro" id="IPR038078">
    <property type="entry name" value="PhoU-like_sf"/>
</dbReference>
<evidence type="ECO:0000313" key="2">
    <source>
        <dbReference type="EMBL" id="BDU49828.1"/>
    </source>
</evidence>
<sequence>MKSLNEAITEINSMEMEMIKDVKRLIEITIEELNNKTFDKSIYGEGKVLEEDTNDLEVQIDEKTIGAIARYQPAARDLRFLIGIMHMNKDLERMADLCINILKTAKRIFRDRVNEEIEIVSLIDMGEKVYNMFEIFNHGYIEKDVKKGYIIFGLDDEVDKIKKESIDKIKDKVKENIEYLDLGIENLLISKNYERIADNITNLAESLIYIYRGEDLRHQAVKEMS</sequence>
<dbReference type="AlphaFoldDB" id="A0AAU9DNB2"/>
<dbReference type="SUPFAM" id="SSF109755">
    <property type="entry name" value="PhoU-like"/>
    <property type="match status" value="1"/>
</dbReference>
<dbReference type="Pfam" id="PF01895">
    <property type="entry name" value="PhoU"/>
    <property type="match status" value="2"/>
</dbReference>
<dbReference type="EMBL" id="AP027059">
    <property type="protein sequence ID" value="BDU49828.1"/>
    <property type="molecule type" value="Genomic_DNA"/>
</dbReference>
<evidence type="ECO:0000259" key="1">
    <source>
        <dbReference type="Pfam" id="PF01895"/>
    </source>
</evidence>
<organism evidence="2 3">
    <name type="scientific">Haliovirga abyssi</name>
    <dbReference type="NCBI Taxonomy" id="2996794"/>
    <lineage>
        <taxon>Bacteria</taxon>
        <taxon>Fusobacteriati</taxon>
        <taxon>Fusobacteriota</taxon>
        <taxon>Fusobacteriia</taxon>
        <taxon>Fusobacteriales</taxon>
        <taxon>Haliovirgaceae</taxon>
        <taxon>Haliovirga</taxon>
    </lineage>
</organism>
<dbReference type="PANTHER" id="PTHR42930:SF3">
    <property type="entry name" value="PHOSPHATE-SPECIFIC TRANSPORT SYSTEM ACCESSORY PROTEIN PHOU"/>
    <property type="match status" value="1"/>
</dbReference>
<proteinExistence type="predicted"/>
<dbReference type="InterPro" id="IPR028366">
    <property type="entry name" value="PhoU"/>
</dbReference>
<gene>
    <name evidence="2" type="primary">phoU</name>
    <name evidence="2" type="ORF">HLVA_03970</name>
</gene>
<dbReference type="Gene3D" id="1.20.58.220">
    <property type="entry name" value="Phosphate transport system protein phou homolog 2, domain 2"/>
    <property type="match status" value="1"/>
</dbReference>
<name>A0AAU9DNB2_9FUSO</name>
<protein>
    <submittedName>
        <fullName evidence="2">Phosphate transport system regulatory protein PhoU</fullName>
    </submittedName>
</protein>
<dbReference type="KEGG" id="haby:HLVA_03970"/>
<dbReference type="InterPro" id="IPR026022">
    <property type="entry name" value="PhoU_dom"/>
</dbReference>
<keyword evidence="3" id="KW-1185">Reference proteome</keyword>